<reference evidence="9" key="1">
    <citation type="submission" date="2022-11" db="UniProtKB">
        <authorList>
            <consortium name="WormBaseParasite"/>
        </authorList>
    </citation>
    <scope>IDENTIFICATION</scope>
</reference>
<dbReference type="WBParaSite" id="PSU_v2.g12914.t1">
    <property type="protein sequence ID" value="PSU_v2.g12914.t1"/>
    <property type="gene ID" value="PSU_v2.g12914"/>
</dbReference>
<dbReference type="GO" id="GO:0004497">
    <property type="term" value="F:monooxygenase activity"/>
    <property type="evidence" value="ECO:0007669"/>
    <property type="project" value="UniProtKB-KW"/>
</dbReference>
<evidence type="ECO:0000313" key="9">
    <source>
        <dbReference type="WBParaSite" id="PSU_v2.g12914.t1"/>
    </source>
</evidence>
<dbReference type="PANTHER" id="PTHR24292:SF102">
    <property type="entry name" value="CYTOCHROME P450 FAMILY-RELATED"/>
    <property type="match status" value="1"/>
</dbReference>
<protein>
    <submittedName>
        <fullName evidence="9">Cytochrome P450</fullName>
    </submittedName>
</protein>
<evidence type="ECO:0000256" key="5">
    <source>
        <dbReference type="ARBA" id="ARBA00023002"/>
    </source>
</evidence>
<evidence type="ECO:0000256" key="6">
    <source>
        <dbReference type="ARBA" id="ARBA00023004"/>
    </source>
</evidence>
<dbReference type="GO" id="GO:0005506">
    <property type="term" value="F:iron ion binding"/>
    <property type="evidence" value="ECO:0007669"/>
    <property type="project" value="InterPro"/>
</dbReference>
<evidence type="ECO:0000256" key="2">
    <source>
        <dbReference type="ARBA" id="ARBA00010617"/>
    </source>
</evidence>
<keyword evidence="7" id="KW-0503">Monooxygenase</keyword>
<dbReference type="Pfam" id="PF00067">
    <property type="entry name" value="p450"/>
    <property type="match status" value="1"/>
</dbReference>
<dbReference type="PANTHER" id="PTHR24292">
    <property type="entry name" value="CYTOCHROME P450"/>
    <property type="match status" value="1"/>
</dbReference>
<dbReference type="InterPro" id="IPR001128">
    <property type="entry name" value="Cyt_P450"/>
</dbReference>
<dbReference type="Proteomes" id="UP000887577">
    <property type="component" value="Unplaced"/>
</dbReference>
<keyword evidence="3" id="KW-0349">Heme</keyword>
<dbReference type="InterPro" id="IPR050476">
    <property type="entry name" value="Insect_CytP450_Detox"/>
</dbReference>
<name>A0A914Y2A4_9BILA</name>
<comment type="similarity">
    <text evidence="2">Belongs to the cytochrome P450 family.</text>
</comment>
<sequence length="136" mass="15053">MLQGGHRVIVTSDLNIINEVFVKQFHAFQARQLHASAAIDQENGTRLNVFLTQGNRWKRLRALFAASLTISKIKSVDPIMKRANKELIEVLRKHENDVVDVIPMNKGQGLFDGPGSPGPGARERALCVGTGLAWQI</sequence>
<evidence type="ECO:0000313" key="8">
    <source>
        <dbReference type="Proteomes" id="UP000887577"/>
    </source>
</evidence>
<dbReference type="GO" id="GO:0016705">
    <property type="term" value="F:oxidoreductase activity, acting on paired donors, with incorporation or reduction of molecular oxygen"/>
    <property type="evidence" value="ECO:0007669"/>
    <property type="project" value="InterPro"/>
</dbReference>
<comment type="cofactor">
    <cofactor evidence="1">
        <name>heme</name>
        <dbReference type="ChEBI" id="CHEBI:30413"/>
    </cofactor>
</comment>
<dbReference type="AlphaFoldDB" id="A0A914Y2A4"/>
<dbReference type="SUPFAM" id="SSF48264">
    <property type="entry name" value="Cytochrome P450"/>
    <property type="match status" value="1"/>
</dbReference>
<dbReference type="Gene3D" id="1.10.630.10">
    <property type="entry name" value="Cytochrome P450"/>
    <property type="match status" value="1"/>
</dbReference>
<evidence type="ECO:0000256" key="7">
    <source>
        <dbReference type="ARBA" id="ARBA00023033"/>
    </source>
</evidence>
<evidence type="ECO:0000256" key="3">
    <source>
        <dbReference type="ARBA" id="ARBA00022617"/>
    </source>
</evidence>
<keyword evidence="8" id="KW-1185">Reference proteome</keyword>
<evidence type="ECO:0000256" key="4">
    <source>
        <dbReference type="ARBA" id="ARBA00022723"/>
    </source>
</evidence>
<organism evidence="8 9">
    <name type="scientific">Panagrolaimus superbus</name>
    <dbReference type="NCBI Taxonomy" id="310955"/>
    <lineage>
        <taxon>Eukaryota</taxon>
        <taxon>Metazoa</taxon>
        <taxon>Ecdysozoa</taxon>
        <taxon>Nematoda</taxon>
        <taxon>Chromadorea</taxon>
        <taxon>Rhabditida</taxon>
        <taxon>Tylenchina</taxon>
        <taxon>Panagrolaimomorpha</taxon>
        <taxon>Panagrolaimoidea</taxon>
        <taxon>Panagrolaimidae</taxon>
        <taxon>Panagrolaimus</taxon>
    </lineage>
</organism>
<dbReference type="InterPro" id="IPR036396">
    <property type="entry name" value="Cyt_P450_sf"/>
</dbReference>
<accession>A0A914Y2A4</accession>
<proteinExistence type="inferred from homology"/>
<keyword evidence="5" id="KW-0560">Oxidoreductase</keyword>
<keyword evidence="6" id="KW-0408">Iron</keyword>
<dbReference type="GO" id="GO:0020037">
    <property type="term" value="F:heme binding"/>
    <property type="evidence" value="ECO:0007669"/>
    <property type="project" value="InterPro"/>
</dbReference>
<evidence type="ECO:0000256" key="1">
    <source>
        <dbReference type="ARBA" id="ARBA00001971"/>
    </source>
</evidence>
<keyword evidence="4" id="KW-0479">Metal-binding</keyword>